<dbReference type="OrthoDB" id="420195at2759"/>
<organism evidence="7 8">
    <name type="scientific">Coniochaeta ligniaria NRRL 30616</name>
    <dbReference type="NCBI Taxonomy" id="1408157"/>
    <lineage>
        <taxon>Eukaryota</taxon>
        <taxon>Fungi</taxon>
        <taxon>Dikarya</taxon>
        <taxon>Ascomycota</taxon>
        <taxon>Pezizomycotina</taxon>
        <taxon>Sordariomycetes</taxon>
        <taxon>Sordariomycetidae</taxon>
        <taxon>Coniochaetales</taxon>
        <taxon>Coniochaetaceae</taxon>
        <taxon>Coniochaeta</taxon>
    </lineage>
</organism>
<evidence type="ECO:0000256" key="4">
    <source>
        <dbReference type="SAM" id="Coils"/>
    </source>
</evidence>
<dbReference type="GO" id="GO:0042026">
    <property type="term" value="P:protein refolding"/>
    <property type="evidence" value="ECO:0007669"/>
    <property type="project" value="EnsemblFungi"/>
</dbReference>
<dbReference type="SMART" id="SM00028">
    <property type="entry name" value="TPR"/>
    <property type="match status" value="3"/>
</dbReference>
<evidence type="ECO:0000313" key="7">
    <source>
        <dbReference type="EMBL" id="OIW31620.1"/>
    </source>
</evidence>
<dbReference type="CDD" id="cd21381">
    <property type="entry name" value="CTWD_TTC4"/>
    <property type="match status" value="1"/>
</dbReference>
<feature type="non-terminal residue" evidence="7">
    <location>
        <position position="373"/>
    </location>
</feature>
<dbReference type="Pfam" id="PF14559">
    <property type="entry name" value="TPR_19"/>
    <property type="match status" value="1"/>
</dbReference>
<dbReference type="Proteomes" id="UP000182658">
    <property type="component" value="Unassembled WGS sequence"/>
</dbReference>
<dbReference type="InterPro" id="IPR044059">
    <property type="entry name" value="Csn1/TTC4_wheel"/>
</dbReference>
<keyword evidence="8" id="KW-1185">Reference proteome</keyword>
<dbReference type="InParanoid" id="A0A1J7JQJ6"/>
<dbReference type="PANTHER" id="PTHR46035:SF1">
    <property type="entry name" value="TETRATRICOPEPTIDE REPEAT PROTEIN 4"/>
    <property type="match status" value="1"/>
</dbReference>
<feature type="domain" description="Cns1/TTC4 wheel" evidence="6">
    <location>
        <begin position="256"/>
        <end position="365"/>
    </location>
</feature>
<sequence>PQLPPGLALNAGKSTEEILADLNKHPLFMTELEDNDDVAALQALAYDGTPLENATNFKEQGNECFKGKKWADAKEFYSKGIAIVVTEERRRAKGLPSVQTETHEGSSDEPEEVERERRLLEVMYVNRAACHLELGNYRSCTADCAGAIRLNPENVKAYYRSAKALLALGKVEEAEDACVRGLAVDEGNVALKALAEQIATRAKEIEAKRKKEEERLARERREAMVLNAAIKGRGIRLRSTEKPPEMEDAKIRLVPDPVDPASSLTFPTVLLYPVHLESDFIKAFGEAESLEQHLRYVFPLPWDSKGVYTVNGVECYVETVVGGLAKIGRKVPLLKMLSGGNVEVVDELVKIFVVPRAQAEDWVKEHKAKRAAE</sequence>
<evidence type="ECO:0000256" key="3">
    <source>
        <dbReference type="ARBA" id="ARBA00023602"/>
    </source>
</evidence>
<dbReference type="SUPFAM" id="SSF48452">
    <property type="entry name" value="TPR-like"/>
    <property type="match status" value="1"/>
</dbReference>
<evidence type="ECO:0000259" key="6">
    <source>
        <dbReference type="Pfam" id="PF18972"/>
    </source>
</evidence>
<proteinExistence type="inferred from homology"/>
<keyword evidence="2" id="KW-0802">TPR repeat</keyword>
<protein>
    <submittedName>
        <fullName evidence="7">TPR-like protein</fullName>
    </submittedName>
</protein>
<feature type="region of interest" description="Disordered" evidence="5">
    <location>
        <begin position="92"/>
        <end position="113"/>
    </location>
</feature>
<reference evidence="7 8" key="1">
    <citation type="submission" date="2016-10" db="EMBL/GenBank/DDBJ databases">
        <title>Draft genome sequence of Coniochaeta ligniaria NRRL30616, a lignocellulolytic fungus for bioabatement of inhibitors in plant biomass hydrolysates.</title>
        <authorList>
            <consortium name="DOE Joint Genome Institute"/>
            <person name="Jimenez D.J."/>
            <person name="Hector R.E."/>
            <person name="Riley R."/>
            <person name="Sun H."/>
            <person name="Grigoriev I.V."/>
            <person name="Van Elsas J.D."/>
            <person name="Nichols N.N."/>
        </authorList>
    </citation>
    <scope>NUCLEOTIDE SEQUENCE [LARGE SCALE GENOMIC DNA]</scope>
    <source>
        <strain evidence="7 8">NRRL 30616</strain>
    </source>
</reference>
<dbReference type="FunCoup" id="A0A1J7JQJ6">
    <property type="interactions" value="1186"/>
</dbReference>
<dbReference type="GO" id="GO:0005634">
    <property type="term" value="C:nucleus"/>
    <property type="evidence" value="ECO:0007669"/>
    <property type="project" value="TreeGrafter"/>
</dbReference>
<feature type="non-terminal residue" evidence="7">
    <location>
        <position position="1"/>
    </location>
</feature>
<dbReference type="InterPro" id="IPR019734">
    <property type="entry name" value="TPR_rpt"/>
</dbReference>
<evidence type="ECO:0000256" key="2">
    <source>
        <dbReference type="ARBA" id="ARBA00022803"/>
    </source>
</evidence>
<keyword evidence="4" id="KW-0175">Coiled coil</keyword>
<dbReference type="GO" id="GO:0030544">
    <property type="term" value="F:Hsp70 protein binding"/>
    <property type="evidence" value="ECO:0007669"/>
    <property type="project" value="EnsemblFungi"/>
</dbReference>
<dbReference type="GO" id="GO:0043022">
    <property type="term" value="F:ribosome binding"/>
    <property type="evidence" value="ECO:0007669"/>
    <property type="project" value="EnsemblFungi"/>
</dbReference>
<dbReference type="FunFam" id="1.25.40.10:FF:000611">
    <property type="entry name" value="TPR repeat protein"/>
    <property type="match status" value="1"/>
</dbReference>
<evidence type="ECO:0000256" key="1">
    <source>
        <dbReference type="ARBA" id="ARBA00022737"/>
    </source>
</evidence>
<dbReference type="GO" id="GO:0005829">
    <property type="term" value="C:cytosol"/>
    <property type="evidence" value="ECO:0007669"/>
    <property type="project" value="TreeGrafter"/>
</dbReference>
<dbReference type="Gene3D" id="1.25.40.10">
    <property type="entry name" value="Tetratricopeptide repeat domain"/>
    <property type="match status" value="1"/>
</dbReference>
<dbReference type="EMBL" id="KV875095">
    <property type="protein sequence ID" value="OIW31620.1"/>
    <property type="molecule type" value="Genomic_DNA"/>
</dbReference>
<evidence type="ECO:0000313" key="8">
    <source>
        <dbReference type="Proteomes" id="UP000182658"/>
    </source>
</evidence>
<dbReference type="InterPro" id="IPR011990">
    <property type="entry name" value="TPR-like_helical_dom_sf"/>
</dbReference>
<keyword evidence="1" id="KW-0677">Repeat</keyword>
<feature type="coiled-coil region" evidence="4">
    <location>
        <begin position="195"/>
        <end position="229"/>
    </location>
</feature>
<gene>
    <name evidence="7" type="ORF">CONLIGDRAFT_562653</name>
</gene>
<dbReference type="STRING" id="1408157.A0A1J7JQJ6"/>
<name>A0A1J7JQJ6_9PEZI</name>
<evidence type="ECO:0000256" key="5">
    <source>
        <dbReference type="SAM" id="MobiDB-lite"/>
    </source>
</evidence>
<accession>A0A1J7JQJ6</accession>
<dbReference type="Pfam" id="PF18972">
    <property type="entry name" value="Wheel"/>
    <property type="match status" value="1"/>
</dbReference>
<comment type="similarity">
    <text evidence="3">Belongs to the TTC4 family.</text>
</comment>
<dbReference type="GO" id="GO:0051879">
    <property type="term" value="F:Hsp90 protein binding"/>
    <property type="evidence" value="ECO:0007669"/>
    <property type="project" value="EnsemblFungi"/>
</dbReference>
<dbReference type="AlphaFoldDB" id="A0A1J7JQJ6"/>
<dbReference type="PANTHER" id="PTHR46035">
    <property type="entry name" value="TETRATRICOPEPTIDE REPEAT PROTEIN 4"/>
    <property type="match status" value="1"/>
</dbReference>